<organism evidence="10">
    <name type="scientific">marine metagenome</name>
    <dbReference type="NCBI Taxonomy" id="408172"/>
    <lineage>
        <taxon>unclassified sequences</taxon>
        <taxon>metagenomes</taxon>
        <taxon>ecological metagenomes</taxon>
    </lineage>
</organism>
<protein>
    <recommendedName>
        <fullName evidence="5">orotate phosphoribosyltransferase</fullName>
        <ecNumber evidence="5">2.4.2.10</ecNumber>
    </recommendedName>
</protein>
<dbReference type="GO" id="GO:0006207">
    <property type="term" value="P:'de novo' pyrimidine nucleobase biosynthetic process"/>
    <property type="evidence" value="ECO:0007669"/>
    <property type="project" value="TreeGrafter"/>
</dbReference>
<dbReference type="InterPro" id="IPR023031">
    <property type="entry name" value="OPRT"/>
</dbReference>
<keyword evidence="6" id="KW-0328">Glycosyltransferase</keyword>
<dbReference type="InterPro" id="IPR029057">
    <property type="entry name" value="PRTase-like"/>
</dbReference>
<dbReference type="EC" id="2.4.2.10" evidence="5"/>
<reference evidence="10" key="1">
    <citation type="submission" date="2018-05" db="EMBL/GenBank/DDBJ databases">
        <authorList>
            <person name="Lanie J.A."/>
            <person name="Ng W.-L."/>
            <person name="Kazmierczak K.M."/>
            <person name="Andrzejewski T.M."/>
            <person name="Davidsen T.M."/>
            <person name="Wayne K.J."/>
            <person name="Tettelin H."/>
            <person name="Glass J.I."/>
            <person name="Rusch D."/>
            <person name="Podicherti R."/>
            <person name="Tsui H.-C.T."/>
            <person name="Winkler M.E."/>
        </authorList>
    </citation>
    <scope>NUCLEOTIDE SEQUENCE</scope>
</reference>
<name>A0A381YXN8_9ZZZZ</name>
<dbReference type="Pfam" id="PF00156">
    <property type="entry name" value="Pribosyltran"/>
    <property type="match status" value="1"/>
</dbReference>
<dbReference type="SUPFAM" id="SSF53271">
    <property type="entry name" value="PRTase-like"/>
    <property type="match status" value="1"/>
</dbReference>
<evidence type="ECO:0000256" key="2">
    <source>
        <dbReference type="ARBA" id="ARBA00004889"/>
    </source>
</evidence>
<sequence length="217" mass="23782">MENYKQEFIKFSLAEGVLKFGEFKLKSGRISPYFFNVGLFNSGESIYQLGQFYAKALIESQLKYDMLFGPAYKGISIVTSLATALARDHQINKPFAFNRKEMKDHGEKGLTVGAATKGRVVIVDDVITAGTAVNECARLITQLGGTLVGVLISLDRQERGRTNLSATAEVASKLNVPVVAIASLDDLINHLESGHSEVNGCLQDIKKYRQRYGAVSN</sequence>
<dbReference type="Gene3D" id="3.40.50.2020">
    <property type="match status" value="1"/>
</dbReference>
<keyword evidence="8" id="KW-0665">Pyrimidine biosynthesis</keyword>
<dbReference type="PANTHER" id="PTHR46683">
    <property type="entry name" value="OROTATE PHOSPHORIBOSYLTRANSFERASE 1-RELATED"/>
    <property type="match status" value="1"/>
</dbReference>
<evidence type="ECO:0000313" key="10">
    <source>
        <dbReference type="EMBL" id="SVA81391.1"/>
    </source>
</evidence>
<evidence type="ECO:0000256" key="7">
    <source>
        <dbReference type="ARBA" id="ARBA00022679"/>
    </source>
</evidence>
<dbReference type="NCBIfam" id="TIGR00336">
    <property type="entry name" value="pyrE"/>
    <property type="match status" value="1"/>
</dbReference>
<dbReference type="FunFam" id="3.40.50.2020:FF:000008">
    <property type="entry name" value="Orotate phosphoribosyltransferase"/>
    <property type="match status" value="1"/>
</dbReference>
<dbReference type="InterPro" id="IPR000836">
    <property type="entry name" value="PRTase_dom"/>
</dbReference>
<evidence type="ECO:0000256" key="3">
    <source>
        <dbReference type="ARBA" id="ARBA00006340"/>
    </source>
</evidence>
<proteinExistence type="inferred from homology"/>
<dbReference type="GO" id="GO:0044205">
    <property type="term" value="P:'de novo' UMP biosynthetic process"/>
    <property type="evidence" value="ECO:0007669"/>
    <property type="project" value="UniProtKB-UniPathway"/>
</dbReference>
<comment type="similarity">
    <text evidence="3">Belongs to the purine/pyrimidine phosphoribosyltransferase family. PyrE subfamily.</text>
</comment>
<feature type="domain" description="Phosphoribosyltransferase" evidence="9">
    <location>
        <begin position="45"/>
        <end position="159"/>
    </location>
</feature>
<comment type="subunit">
    <text evidence="4">Homodimer.</text>
</comment>
<dbReference type="PANTHER" id="PTHR46683:SF1">
    <property type="entry name" value="OROTATE PHOSPHORIBOSYLTRANSFERASE 1-RELATED"/>
    <property type="match status" value="1"/>
</dbReference>
<dbReference type="HAMAP" id="MF_01208">
    <property type="entry name" value="PyrE"/>
    <property type="match status" value="1"/>
</dbReference>
<keyword evidence="7" id="KW-0808">Transferase</keyword>
<comment type="function">
    <text evidence="1">Catalyzes the transfer of a ribosyl phosphate group from 5-phosphoribose 1-diphosphate to orotate, leading to the formation of orotidine monophosphate (OMP).</text>
</comment>
<dbReference type="CDD" id="cd06223">
    <property type="entry name" value="PRTases_typeI"/>
    <property type="match status" value="1"/>
</dbReference>
<dbReference type="GO" id="GO:0046132">
    <property type="term" value="P:pyrimidine ribonucleoside biosynthetic process"/>
    <property type="evidence" value="ECO:0007669"/>
    <property type="project" value="TreeGrafter"/>
</dbReference>
<comment type="pathway">
    <text evidence="2">Pyrimidine metabolism; UMP biosynthesis via de novo pathway; UMP from orotate: step 1/2.</text>
</comment>
<evidence type="ECO:0000256" key="8">
    <source>
        <dbReference type="ARBA" id="ARBA00022975"/>
    </source>
</evidence>
<evidence type="ECO:0000256" key="5">
    <source>
        <dbReference type="ARBA" id="ARBA00011971"/>
    </source>
</evidence>
<evidence type="ECO:0000259" key="9">
    <source>
        <dbReference type="Pfam" id="PF00156"/>
    </source>
</evidence>
<accession>A0A381YXN8</accession>
<dbReference type="InterPro" id="IPR004467">
    <property type="entry name" value="Or_phspho_trans_dom"/>
</dbReference>
<evidence type="ECO:0000256" key="6">
    <source>
        <dbReference type="ARBA" id="ARBA00022676"/>
    </source>
</evidence>
<dbReference type="EMBL" id="UINC01019244">
    <property type="protein sequence ID" value="SVA81391.1"/>
    <property type="molecule type" value="Genomic_DNA"/>
</dbReference>
<dbReference type="GO" id="GO:0004588">
    <property type="term" value="F:orotate phosphoribosyltransferase activity"/>
    <property type="evidence" value="ECO:0007669"/>
    <property type="project" value="UniProtKB-EC"/>
</dbReference>
<dbReference type="GO" id="GO:0005737">
    <property type="term" value="C:cytoplasm"/>
    <property type="evidence" value="ECO:0007669"/>
    <property type="project" value="TreeGrafter"/>
</dbReference>
<dbReference type="AlphaFoldDB" id="A0A381YXN8"/>
<evidence type="ECO:0000256" key="1">
    <source>
        <dbReference type="ARBA" id="ARBA00003769"/>
    </source>
</evidence>
<evidence type="ECO:0000256" key="4">
    <source>
        <dbReference type="ARBA" id="ARBA00011738"/>
    </source>
</evidence>
<dbReference type="UniPathway" id="UPA00070">
    <property type="reaction ID" value="UER00119"/>
</dbReference>
<gene>
    <name evidence="10" type="ORF">METZ01_LOCUS134245</name>
</gene>